<proteinExistence type="predicted"/>
<name>A0A848CEG3_9BACT</name>
<gene>
    <name evidence="1" type="ORF">HF854_09310</name>
</gene>
<sequence>MENCVSMYHLAHPMPKEAGFVSTPLFSRGSNTAKNYFSRQLGRLVGYAQKNPAVVSGAGLGLLGGAWLGNKAYEAQIPQVRALPRLEQRPMIDPYYQN</sequence>
<evidence type="ECO:0000313" key="1">
    <source>
        <dbReference type="EMBL" id="NME52708.1"/>
    </source>
</evidence>
<comment type="caution">
    <text evidence="1">The sequence shown here is derived from an EMBL/GenBank/DDBJ whole genome shotgun (WGS) entry which is preliminary data.</text>
</comment>
<dbReference type="RefSeq" id="WP_168936031.1">
    <property type="nucleotide sequence ID" value="NZ_JABAFY010000037.1"/>
</dbReference>
<dbReference type="EMBL" id="JABAFY010000037">
    <property type="protein sequence ID" value="NME52708.1"/>
    <property type="molecule type" value="Genomic_DNA"/>
</dbReference>
<evidence type="ECO:0000313" key="2">
    <source>
        <dbReference type="Proteomes" id="UP000522333"/>
    </source>
</evidence>
<organism evidence="1 2">
    <name type="scientific">Desulfovibrio piger</name>
    <dbReference type="NCBI Taxonomy" id="901"/>
    <lineage>
        <taxon>Bacteria</taxon>
        <taxon>Pseudomonadati</taxon>
        <taxon>Thermodesulfobacteriota</taxon>
        <taxon>Desulfovibrionia</taxon>
        <taxon>Desulfovibrionales</taxon>
        <taxon>Desulfovibrionaceae</taxon>
        <taxon>Desulfovibrio</taxon>
    </lineage>
</organism>
<protein>
    <submittedName>
        <fullName evidence="1">Uncharacterized protein</fullName>
    </submittedName>
</protein>
<accession>A0A848CEG3</accession>
<dbReference type="Proteomes" id="UP000522333">
    <property type="component" value="Unassembled WGS sequence"/>
</dbReference>
<dbReference type="AlphaFoldDB" id="A0A848CEG3"/>
<reference evidence="1 2" key="1">
    <citation type="submission" date="2020-04" db="EMBL/GenBank/DDBJ databases">
        <authorList>
            <person name="Hitch T.C.A."/>
            <person name="Wylensek D."/>
            <person name="Clavel T."/>
        </authorList>
    </citation>
    <scope>NUCLEOTIDE SEQUENCE [LARGE SCALE GENOMIC DNA]</scope>
    <source>
        <strain evidence="1 2">PG-251-APC-1</strain>
    </source>
</reference>